<feature type="region of interest" description="Disordered" evidence="2">
    <location>
        <begin position="554"/>
        <end position="599"/>
    </location>
</feature>
<dbReference type="SUPFAM" id="SSF52799">
    <property type="entry name" value="(Phosphotyrosine protein) phosphatases II"/>
    <property type="match status" value="1"/>
</dbReference>
<evidence type="ECO:0000256" key="2">
    <source>
        <dbReference type="SAM" id="MobiDB-lite"/>
    </source>
</evidence>
<feature type="compositionally biased region" description="Low complexity" evidence="2">
    <location>
        <begin position="58"/>
        <end position="83"/>
    </location>
</feature>
<evidence type="ECO:0000259" key="3">
    <source>
        <dbReference type="PROSITE" id="PS50056"/>
    </source>
</evidence>
<feature type="compositionally biased region" description="Basic and acidic residues" evidence="2">
    <location>
        <begin position="306"/>
        <end position="318"/>
    </location>
</feature>
<keyword evidence="1" id="KW-0378">Hydrolase</keyword>
<feature type="compositionally biased region" description="Polar residues" evidence="2">
    <location>
        <begin position="564"/>
        <end position="574"/>
    </location>
</feature>
<dbReference type="InterPro" id="IPR000387">
    <property type="entry name" value="Tyr_Pase_dom"/>
</dbReference>
<feature type="domain" description="Tyrosine specific protein phosphatases" evidence="3">
    <location>
        <begin position="460"/>
        <end position="538"/>
    </location>
</feature>
<feature type="compositionally biased region" description="Low complexity" evidence="2">
    <location>
        <begin position="289"/>
        <end position="305"/>
    </location>
</feature>
<dbReference type="AlphaFoldDB" id="A0A139AIQ2"/>
<dbReference type="Pfam" id="PF22784">
    <property type="entry name" value="PTP-SAK"/>
    <property type="match status" value="1"/>
</dbReference>
<evidence type="ECO:0000313" key="5">
    <source>
        <dbReference type="Proteomes" id="UP000070544"/>
    </source>
</evidence>
<dbReference type="OrthoDB" id="266663at2759"/>
<dbReference type="EMBL" id="KQ965751">
    <property type="protein sequence ID" value="KXS16677.1"/>
    <property type="molecule type" value="Genomic_DNA"/>
</dbReference>
<feature type="compositionally biased region" description="Polar residues" evidence="2">
    <location>
        <begin position="9"/>
        <end position="18"/>
    </location>
</feature>
<dbReference type="STRING" id="1344416.A0A139AIQ2"/>
<dbReference type="InterPro" id="IPR029021">
    <property type="entry name" value="Prot-tyrosine_phosphatase-like"/>
</dbReference>
<feature type="compositionally biased region" description="Basic residues" evidence="2">
    <location>
        <begin position="90"/>
        <end position="101"/>
    </location>
</feature>
<feature type="compositionally biased region" description="Low complexity" evidence="2">
    <location>
        <begin position="346"/>
        <end position="360"/>
    </location>
</feature>
<dbReference type="Proteomes" id="UP000070544">
    <property type="component" value="Unassembled WGS sequence"/>
</dbReference>
<name>A0A139AIQ2_GONPJ</name>
<feature type="region of interest" description="Disordered" evidence="2">
    <location>
        <begin position="333"/>
        <end position="364"/>
    </location>
</feature>
<feature type="compositionally biased region" description="Polar residues" evidence="2">
    <location>
        <begin position="25"/>
        <end position="57"/>
    </location>
</feature>
<evidence type="ECO:0000313" key="4">
    <source>
        <dbReference type="EMBL" id="KXS16677.1"/>
    </source>
</evidence>
<reference evidence="4 5" key="1">
    <citation type="journal article" date="2015" name="Genome Biol. Evol.">
        <title>Phylogenomic analyses indicate that early fungi evolved digesting cell walls of algal ancestors of land plants.</title>
        <authorList>
            <person name="Chang Y."/>
            <person name="Wang S."/>
            <person name="Sekimoto S."/>
            <person name="Aerts A.L."/>
            <person name="Choi C."/>
            <person name="Clum A."/>
            <person name="LaButti K.M."/>
            <person name="Lindquist E.A."/>
            <person name="Yee Ngan C."/>
            <person name="Ohm R.A."/>
            <person name="Salamov A.A."/>
            <person name="Grigoriev I.V."/>
            <person name="Spatafora J.W."/>
            <person name="Berbee M.L."/>
        </authorList>
    </citation>
    <scope>NUCLEOTIDE SEQUENCE [LARGE SCALE GENOMIC DNA]</scope>
    <source>
        <strain evidence="4 5">JEL478</strain>
    </source>
</reference>
<dbReference type="InterPro" id="IPR057023">
    <property type="entry name" value="PTP-SAK"/>
</dbReference>
<protein>
    <submittedName>
        <fullName evidence="4">Phosphatases II</fullName>
    </submittedName>
</protein>
<gene>
    <name evidence="4" type="ORF">M427DRAFT_154334</name>
</gene>
<dbReference type="Gene3D" id="3.90.190.10">
    <property type="entry name" value="Protein tyrosine phosphatase superfamily"/>
    <property type="match status" value="1"/>
</dbReference>
<feature type="region of interest" description="Disordered" evidence="2">
    <location>
        <begin position="1"/>
        <end position="156"/>
    </location>
</feature>
<feature type="region of interest" description="Disordered" evidence="2">
    <location>
        <begin position="250"/>
        <end position="320"/>
    </location>
</feature>
<dbReference type="InterPro" id="IPR050561">
    <property type="entry name" value="PTP"/>
</dbReference>
<dbReference type="PANTHER" id="PTHR23339">
    <property type="entry name" value="TYROSINE SPECIFIC PROTEIN PHOSPHATASE AND DUAL SPECIFICITY PROTEIN PHOSPHATASE"/>
    <property type="match status" value="1"/>
</dbReference>
<dbReference type="GO" id="GO:0016791">
    <property type="term" value="F:phosphatase activity"/>
    <property type="evidence" value="ECO:0007669"/>
    <property type="project" value="UniProtKB-ARBA"/>
</dbReference>
<accession>A0A139AIQ2</accession>
<keyword evidence="5" id="KW-1185">Reference proteome</keyword>
<sequence>MGSVDDPLPNNTQASSFEESPIDMSVSSTAREGTSLNAGTTSEPTKAPNANASETEQSSTTAMTGSSSAPSSRSPAALPNASPTVARSPPPHRHPTRHKSAAHAAPLPVLARSVSPKRTRTPSPEPAPAQAGPHQPTLSDFLPNPAHPAPRTSQSHPLNISWIFPEELIAVSPGGRVEDAHVMDHGRDLLDLVVSAMGPGTLDARVMHAMGVRRMDDFGGDVPGGREVWEHHSTEQEVLGQGLMFFPHAETSEGSESAPLKTSDGVLTHAPSEEVNDGATQSVHEATEDPSAASGSNSPSSNNDNFDSRRTTEKHISHSDSNFSLIPRRVYFAPPTARPQPTHPNSTSLPTLPQTSSHPSILANSYPPRRGNLCLSSCPGKKVRLATGPVRGRAAVCRDLGEDFTRLKERGVGLVVCLLDDAEMARLGAPWEQYREAAHGSGIDVARYPIVEGHAPPTYQTLNALLTLMLSHLQRGHHVLTHCRGGVGRAAVVACCLLIRLGVVNGGSSEERGRRAIAVVRARRGMRSVETKRQEEFVEGFWAWLVRVGDGTGGTPSAVRESKSTPSAGVQTENAEGGPSGNDFGASSFTDKGTSAGVL</sequence>
<evidence type="ECO:0000256" key="1">
    <source>
        <dbReference type="ARBA" id="ARBA00022801"/>
    </source>
</evidence>
<organism evidence="4 5">
    <name type="scientific">Gonapodya prolifera (strain JEL478)</name>
    <name type="common">Monoblepharis prolifera</name>
    <dbReference type="NCBI Taxonomy" id="1344416"/>
    <lineage>
        <taxon>Eukaryota</taxon>
        <taxon>Fungi</taxon>
        <taxon>Fungi incertae sedis</taxon>
        <taxon>Chytridiomycota</taxon>
        <taxon>Chytridiomycota incertae sedis</taxon>
        <taxon>Monoblepharidomycetes</taxon>
        <taxon>Monoblepharidales</taxon>
        <taxon>Gonapodyaceae</taxon>
        <taxon>Gonapodya</taxon>
    </lineage>
</organism>
<dbReference type="PROSITE" id="PS50056">
    <property type="entry name" value="TYR_PHOSPHATASE_2"/>
    <property type="match status" value="1"/>
</dbReference>
<proteinExistence type="predicted"/>